<dbReference type="GO" id="GO:0051301">
    <property type="term" value="P:cell division"/>
    <property type="evidence" value="ECO:0007669"/>
    <property type="project" value="UniProtKB-KW"/>
</dbReference>
<keyword evidence="7" id="KW-1185">Reference proteome</keyword>
<dbReference type="Pfam" id="PF01580">
    <property type="entry name" value="FtsK_SpoIIIE"/>
    <property type="match status" value="1"/>
</dbReference>
<dbReference type="CDD" id="cd00060">
    <property type="entry name" value="FHA"/>
    <property type="match status" value="1"/>
</dbReference>
<dbReference type="AlphaFoldDB" id="A0AAQ0BWW7"/>
<reference evidence="6 7" key="1">
    <citation type="submission" date="2020-12" db="EMBL/GenBank/DDBJ databases">
        <title>FDA dAtabase for Regulatory Grade micrObial Sequences (FDA-ARGOS): Supporting development and validation of Infectious Disease Dx tests.</title>
        <authorList>
            <person name="Sproer C."/>
            <person name="Gronow S."/>
            <person name="Severitt S."/>
            <person name="Schroder I."/>
            <person name="Tallon L."/>
            <person name="Sadzewicz L."/>
            <person name="Zhao X."/>
            <person name="Boylan J."/>
            <person name="Ott S."/>
            <person name="Bowen H."/>
            <person name="Vavikolanu K."/>
            <person name="Mehta A."/>
            <person name="Aluvathingal J."/>
            <person name="Nadendla S."/>
            <person name="Lowell S."/>
            <person name="Myers T."/>
            <person name="Yan Y."/>
            <person name="Sichtig H."/>
        </authorList>
    </citation>
    <scope>NUCLEOTIDE SEQUENCE [LARGE SCALE GENOMIC DNA]</scope>
    <source>
        <strain evidence="6 7">FDAARGOS_985</strain>
    </source>
</reference>
<keyword evidence="4" id="KW-0812">Transmembrane</keyword>
<name>A0AAQ0BWW7_9ACTO</name>
<keyword evidence="1 3" id="KW-0547">Nucleotide-binding</keyword>
<dbReference type="SUPFAM" id="SSF52540">
    <property type="entry name" value="P-loop containing nucleoside triphosphate hydrolases"/>
    <property type="match status" value="1"/>
</dbReference>
<evidence type="ECO:0000256" key="4">
    <source>
        <dbReference type="SAM" id="Phobius"/>
    </source>
</evidence>
<keyword evidence="6" id="KW-0132">Cell division</keyword>
<evidence type="ECO:0000313" key="6">
    <source>
        <dbReference type="EMBL" id="QQC43118.1"/>
    </source>
</evidence>
<dbReference type="Proteomes" id="UP000595220">
    <property type="component" value="Chromosome"/>
</dbReference>
<feature type="domain" description="FtsK" evidence="5">
    <location>
        <begin position="380"/>
        <end position="574"/>
    </location>
</feature>
<dbReference type="Gene3D" id="2.60.200.20">
    <property type="match status" value="1"/>
</dbReference>
<dbReference type="SUPFAM" id="SSF49879">
    <property type="entry name" value="SMAD/FHA domain"/>
    <property type="match status" value="1"/>
</dbReference>
<keyword evidence="6" id="KW-0131">Cell cycle</keyword>
<dbReference type="PANTHER" id="PTHR22683:SF1">
    <property type="entry name" value="TYPE VII SECRETION SYSTEM PROTEIN ESSC"/>
    <property type="match status" value="1"/>
</dbReference>
<keyword evidence="4" id="KW-1133">Transmembrane helix</keyword>
<evidence type="ECO:0000313" key="7">
    <source>
        <dbReference type="Proteomes" id="UP000595220"/>
    </source>
</evidence>
<keyword evidence="4" id="KW-0472">Membrane</keyword>
<dbReference type="InterPro" id="IPR050206">
    <property type="entry name" value="FtsK/SpoIIIE/SftA"/>
</dbReference>
<evidence type="ECO:0000256" key="1">
    <source>
        <dbReference type="ARBA" id="ARBA00022741"/>
    </source>
</evidence>
<organism evidence="6 7">
    <name type="scientific">Schaalia meyeri</name>
    <dbReference type="NCBI Taxonomy" id="52773"/>
    <lineage>
        <taxon>Bacteria</taxon>
        <taxon>Bacillati</taxon>
        <taxon>Actinomycetota</taxon>
        <taxon>Actinomycetes</taxon>
        <taxon>Actinomycetales</taxon>
        <taxon>Actinomycetaceae</taxon>
        <taxon>Schaalia</taxon>
    </lineage>
</organism>
<feature type="binding site" evidence="3">
    <location>
        <begin position="398"/>
        <end position="405"/>
    </location>
    <ligand>
        <name>ATP</name>
        <dbReference type="ChEBI" id="CHEBI:30616"/>
    </ligand>
</feature>
<dbReference type="InterPro" id="IPR002543">
    <property type="entry name" value="FtsK_dom"/>
</dbReference>
<proteinExistence type="predicted"/>
<protein>
    <submittedName>
        <fullName evidence="6">Cell division protein FtsK</fullName>
    </submittedName>
</protein>
<evidence type="ECO:0000259" key="5">
    <source>
        <dbReference type="PROSITE" id="PS50901"/>
    </source>
</evidence>
<dbReference type="EMBL" id="CP066065">
    <property type="protein sequence ID" value="QQC43118.1"/>
    <property type="molecule type" value="Genomic_DNA"/>
</dbReference>
<dbReference type="InterPro" id="IPR008984">
    <property type="entry name" value="SMAD_FHA_dom_sf"/>
</dbReference>
<evidence type="ECO:0000256" key="2">
    <source>
        <dbReference type="ARBA" id="ARBA00022840"/>
    </source>
</evidence>
<feature type="transmembrane region" description="Helical" evidence="4">
    <location>
        <begin position="160"/>
        <end position="180"/>
    </location>
</feature>
<dbReference type="PANTHER" id="PTHR22683">
    <property type="entry name" value="SPORULATION PROTEIN RELATED"/>
    <property type="match status" value="1"/>
</dbReference>
<gene>
    <name evidence="6" type="ORF">I6H42_04675</name>
</gene>
<evidence type="ECO:0000256" key="3">
    <source>
        <dbReference type="PROSITE-ProRule" id="PRU00289"/>
    </source>
</evidence>
<dbReference type="InterPro" id="IPR027417">
    <property type="entry name" value="P-loop_NTPase"/>
</dbReference>
<dbReference type="Gene3D" id="3.40.50.300">
    <property type="entry name" value="P-loop containing nucleotide triphosphate hydrolases"/>
    <property type="match status" value="1"/>
</dbReference>
<feature type="transmembrane region" description="Helical" evidence="4">
    <location>
        <begin position="129"/>
        <end position="148"/>
    </location>
</feature>
<dbReference type="RefSeq" id="WP_074633593.1">
    <property type="nucleotide sequence ID" value="NZ_CP066065.1"/>
</dbReference>
<dbReference type="GO" id="GO:0003677">
    <property type="term" value="F:DNA binding"/>
    <property type="evidence" value="ECO:0007669"/>
    <property type="project" value="InterPro"/>
</dbReference>
<dbReference type="PROSITE" id="PS50901">
    <property type="entry name" value="FTSK"/>
    <property type="match status" value="1"/>
</dbReference>
<keyword evidence="2 3" id="KW-0067">ATP-binding</keyword>
<dbReference type="GO" id="GO:0005524">
    <property type="term" value="F:ATP binding"/>
    <property type="evidence" value="ECO:0007669"/>
    <property type="project" value="UniProtKB-UniRule"/>
</dbReference>
<sequence length="1015" mass="107485">MNDRGCLARAALRTDLHLACVEGPDVGLALAPGVVGRAGDIPLSSASIAREHAIFSTTNGKAVLRSVGSSSIRRVSRLRVPLPARDGRALGPGATIRLGEDTFEVRPRPRRLTWPGSDRPGRGVFKGFSLLRVLPLVSAILMLALMAWRLRAMSPRPALLLPLAGCFIAALLGAAIALAFRAHRRRLGWDGAALSLVLASLPASADAPRSLRAPVWPGRASTLRRRLTLVAPVEASYSAGASSIGVVGAHAAQCALWCAGQVAAQAGGARVWWNCAAPVLLGHAGVTIHVSDRETCPHCSSAAKGNGPVLHIGYASRVADLPSWCAQVCVTDDQPVAANWWWTVTRMDRRDALPSRVDWDPSSVHAQAGTLSVPIGQSESGRVDLDLVSDGPHALVAGCTGSGKSEALIVWLAAIAYCYSPERVRFVLIDYKGGSTFARLKELPHTQVLLTDLDAGATSRALDGIAHVLRQREESLHELGFPDLATWELRYDADPHSVPSPPARLIIAIDEFRVLSQTHPASMEVLLRLAAQGRSLGLHLIAATQRPSGAVSAQMRANMDIRLALRCLSAADSTDILEDARAASLPRIPGRAVLAGVGTIQLTYMPDAASVVSSCMRAWPGASAAPLWAPPLPENLTWEDVDAAPPPPATPAFPAAAGSVDSPAREHAPVGLGLVEGIEGHQLVSWDGGSIQIQTSAHEAALASCWVVSIASRIARITHLPLHVIGEARIPGAASHLPEEDPAVIDVLEEACEHGPLILAITDVPALRSALTHALTEPGAQALWTSLLGRARRANVVIVAAYAGRFTPSSAALGAFAMRLVRARDADEALHAGIAPADLRALGEHQALLARPGEPTLLACFPTASALLNEGAKSDTPCWRIPSLTQAATMVSSAAFPVLIGPEHAPPSWQEIKPWIVIGQERDTRTVRAIHEALGWAAPRITDVIPEAAWTRITRWDDHRVLALNPSDNVIRALIHSSRRHPSSIAARRWSPSCGLICESGTLTTIQLTDGSVNT</sequence>
<accession>A0AAQ0BWW7</accession>